<gene>
    <name evidence="1" type="ORF">QAD02_015686</name>
</gene>
<dbReference type="EMBL" id="CM056742">
    <property type="protein sequence ID" value="KAJ8679899.1"/>
    <property type="molecule type" value="Genomic_DNA"/>
</dbReference>
<comment type="caution">
    <text evidence="1">The sequence shown here is derived from an EMBL/GenBank/DDBJ whole genome shotgun (WGS) entry which is preliminary data.</text>
</comment>
<dbReference type="Proteomes" id="UP001239111">
    <property type="component" value="Chromosome 2"/>
</dbReference>
<organism evidence="1 2">
    <name type="scientific">Eretmocerus hayati</name>
    <dbReference type="NCBI Taxonomy" id="131215"/>
    <lineage>
        <taxon>Eukaryota</taxon>
        <taxon>Metazoa</taxon>
        <taxon>Ecdysozoa</taxon>
        <taxon>Arthropoda</taxon>
        <taxon>Hexapoda</taxon>
        <taxon>Insecta</taxon>
        <taxon>Pterygota</taxon>
        <taxon>Neoptera</taxon>
        <taxon>Endopterygota</taxon>
        <taxon>Hymenoptera</taxon>
        <taxon>Apocrita</taxon>
        <taxon>Proctotrupomorpha</taxon>
        <taxon>Chalcidoidea</taxon>
        <taxon>Aphelinidae</taxon>
        <taxon>Aphelininae</taxon>
        <taxon>Eretmocerus</taxon>
    </lineage>
</organism>
<evidence type="ECO:0000313" key="1">
    <source>
        <dbReference type="EMBL" id="KAJ8679899.1"/>
    </source>
</evidence>
<name>A0ACC2P8G3_9HYME</name>
<accession>A0ACC2P8G3</accession>
<protein>
    <submittedName>
        <fullName evidence="1">Uncharacterized protein</fullName>
    </submittedName>
</protein>
<keyword evidence="2" id="KW-1185">Reference proteome</keyword>
<sequence>GQDACCQVKEMNEVEDRVAVSLDKNMGPEMDLVNRPNPWLPAYGFQIQHANYQPTHEDLRASETMIAQQVDFLETILEETSDDLQSDSDRSGTTYWLGSDSDTESVIHIKAAHRTTGDERQDGSGSECNSVVPKKRRRRNNNCTTAGGGGSDSDSQLQQLANSGSSAASSRSSSLLQFESLERSCATLSPSGYSFDSLEYNRRLDHRLCASPDSLDSADYAQLNGHGSFSQNSGLGYNELRPCRSFESLTSIDKRPNHLHANGFASAASHAFSKNCDLSRLAPRPSAPSNARSRRHNKQINSQCGRTVVCRGCSSSSNLRRVVVTAQALILASRTSGEARPAYRPVCSTQRCAVAAVLPRLPERIVYPSTSICVPLPWNRYQEFQRNTEQQEVETMASTLAMSNSLELQVEQLEPGKVVGEEKLRMKKRSRAEAASSSPKRTYNGEIGQPEEEDEHALENKPLTHVIPSTVKTQDPLENGVLEFARAAVAMDANVEQAILQLKREVEQAYPGGVKPSVAEDTVSDGLHAVPTETCAEYRAKMEKYNASYEQAVRSRMDEQDYPTRPDIVASFSTASNSIDGDVVMTETMQPESSTDRMAMMGRYNASYEQAIRNRMDSSSKTPTIETTEEEIDPVQQPGQSEPSTDRMLMMGRYNASYEQAIRNRMDSNAKAPTVETTEEEEEEIEMVASEISAPDRLTSMGKYNVSYEQAIKSRMDDPQSGLRRKLYQDNSGDSSVSGKPLKNASYELSRQNDLLRSFSHKSQDIVEEDPPSSPPRRLKKSSIESATSSSPCVALRNEEEDQLLENKPIGSHLLGSIATHGSEHYLDNLTPVTSSSHQSKSCDDFSRNAWGATEHEGPPLQRRQRRAAAAAQTSAATPPTGIISSPASVLQVAGSVESLRSSNNNSSSSSALSPLNSSQRGISALQEADTVQPRSGEMSATAAKRLAMSGEQMTLSTSHGSLGMLSAPPTPKSERKKGGLGGFLQRFSKLRFSGRSKVPRSELQQHRNKSANGGGGFSPSISGVSGVGGSSGGYVSSSSGKKGNEPDYIIIPLHAPDEDLMRPVNGEIEDHLQPQYQHQQRRRRSSEEAVDGRQQQYNNNSAR</sequence>
<proteinExistence type="predicted"/>
<reference evidence="1" key="1">
    <citation type="submission" date="2023-04" db="EMBL/GenBank/DDBJ databases">
        <title>A chromosome-level genome assembly of the parasitoid wasp Eretmocerus hayati.</title>
        <authorList>
            <person name="Zhong Y."/>
            <person name="Liu S."/>
            <person name="Liu Y."/>
        </authorList>
    </citation>
    <scope>NUCLEOTIDE SEQUENCE</scope>
    <source>
        <strain evidence="1">ZJU_SS_LIU_2023</strain>
    </source>
</reference>
<feature type="non-terminal residue" evidence="1">
    <location>
        <position position="1"/>
    </location>
</feature>
<evidence type="ECO:0000313" key="2">
    <source>
        <dbReference type="Proteomes" id="UP001239111"/>
    </source>
</evidence>